<evidence type="ECO:0000313" key="1">
    <source>
        <dbReference type="EMBL" id="KKL53824.1"/>
    </source>
</evidence>
<dbReference type="EMBL" id="LAZR01031415">
    <property type="protein sequence ID" value="KKL53824.1"/>
    <property type="molecule type" value="Genomic_DNA"/>
</dbReference>
<dbReference type="AlphaFoldDB" id="A0A0F9CX30"/>
<accession>A0A0F9CX30</accession>
<proteinExistence type="predicted"/>
<reference evidence="1" key="1">
    <citation type="journal article" date="2015" name="Nature">
        <title>Complex archaea that bridge the gap between prokaryotes and eukaryotes.</title>
        <authorList>
            <person name="Spang A."/>
            <person name="Saw J.H."/>
            <person name="Jorgensen S.L."/>
            <person name="Zaremba-Niedzwiedzka K."/>
            <person name="Martijn J."/>
            <person name="Lind A.E."/>
            <person name="van Eijk R."/>
            <person name="Schleper C."/>
            <person name="Guy L."/>
            <person name="Ettema T.J."/>
        </authorList>
    </citation>
    <scope>NUCLEOTIDE SEQUENCE</scope>
</reference>
<name>A0A0F9CX30_9ZZZZ</name>
<feature type="non-terminal residue" evidence="1">
    <location>
        <position position="300"/>
    </location>
</feature>
<protein>
    <submittedName>
        <fullName evidence="1">Uncharacterized protein</fullName>
    </submittedName>
</protein>
<comment type="caution">
    <text evidence="1">The sequence shown here is derived from an EMBL/GenBank/DDBJ whole genome shotgun (WGS) entry which is preliminary data.</text>
</comment>
<organism evidence="1">
    <name type="scientific">marine sediment metagenome</name>
    <dbReference type="NCBI Taxonomy" id="412755"/>
    <lineage>
        <taxon>unclassified sequences</taxon>
        <taxon>metagenomes</taxon>
        <taxon>ecological metagenomes</taxon>
    </lineage>
</organism>
<gene>
    <name evidence="1" type="ORF">LCGC14_2271570</name>
</gene>
<sequence length="300" mass="32774">MPTVIDLRGSIEGPLGRVGASIGSIISSIKGPDAADRKAFFKRIQDNPELLNTFGKITRDNPGVLQGMFPFLRDEDIEGFQGVLPTLEDLREATERPGLTPETAGGQLTPETATALGEAARAQTVGMTPSGLAIEPKRVAAAEAIPQEAVTAGLRREVTGLTPGQTAQDAWNTEIFNAAMDSFNALGMEEADVAALRDKLPSAFFDPDNKRMFEQRKTLAQMQIDAANIDRARERLEASERSIGARWTERTKVGTPETWQMFLFTQEMNDRAKGLAEETILPQNQTDIRLMEVARAFARA</sequence>